<evidence type="ECO:0000259" key="8">
    <source>
        <dbReference type="PROSITE" id="PS51088"/>
    </source>
</evidence>
<keyword evidence="2" id="KW-0217">Developmental protein</keyword>
<evidence type="ECO:0000256" key="6">
    <source>
        <dbReference type="ARBA" id="ARBA00023242"/>
    </source>
</evidence>
<keyword evidence="10" id="KW-1185">Reference proteome</keyword>
<evidence type="ECO:0000313" key="9">
    <source>
        <dbReference type="EMBL" id="PAV82742.1"/>
    </source>
</evidence>
<proteinExistence type="predicted"/>
<dbReference type="InterPro" id="IPR041086">
    <property type="entry name" value="YBD"/>
</dbReference>
<dbReference type="Pfam" id="PF01285">
    <property type="entry name" value="TEA"/>
    <property type="match status" value="1"/>
</dbReference>
<comment type="caution">
    <text evidence="9">The sequence shown here is derived from an EMBL/GenBank/DDBJ whole genome shotgun (WGS) entry which is preliminary data.</text>
</comment>
<organism evidence="9 10">
    <name type="scientific">Diploscapter pachys</name>
    <dbReference type="NCBI Taxonomy" id="2018661"/>
    <lineage>
        <taxon>Eukaryota</taxon>
        <taxon>Metazoa</taxon>
        <taxon>Ecdysozoa</taxon>
        <taxon>Nematoda</taxon>
        <taxon>Chromadorea</taxon>
        <taxon>Rhabditida</taxon>
        <taxon>Rhabditina</taxon>
        <taxon>Rhabditomorpha</taxon>
        <taxon>Rhabditoidea</taxon>
        <taxon>Rhabditidae</taxon>
        <taxon>Diploscapter</taxon>
    </lineage>
</organism>
<gene>
    <name evidence="9" type="ORF">WR25_16151</name>
</gene>
<dbReference type="Proteomes" id="UP000218231">
    <property type="component" value="Unassembled WGS sequence"/>
</dbReference>
<dbReference type="PANTHER" id="PTHR11834:SF0">
    <property type="entry name" value="PROTEIN SCALLOPED"/>
    <property type="match status" value="1"/>
</dbReference>
<protein>
    <recommendedName>
        <fullName evidence="8">TEA domain-containing protein</fullName>
    </recommendedName>
</protein>
<dbReference type="Gene3D" id="6.10.20.40">
    <property type="entry name" value="TEA/ATTS domain"/>
    <property type="match status" value="1"/>
</dbReference>
<reference evidence="9 10" key="1">
    <citation type="journal article" date="2017" name="Curr. Biol.">
        <title>Genome architecture and evolution of a unichromosomal asexual nematode.</title>
        <authorList>
            <person name="Fradin H."/>
            <person name="Zegar C."/>
            <person name="Gutwein M."/>
            <person name="Lucas J."/>
            <person name="Kovtun M."/>
            <person name="Corcoran D."/>
            <person name="Baugh L.R."/>
            <person name="Kiontke K."/>
            <person name="Gunsalus K."/>
            <person name="Fitch D.H."/>
            <person name="Piano F."/>
        </authorList>
    </citation>
    <scope>NUCLEOTIDE SEQUENCE [LARGE SCALE GENOMIC DNA]</scope>
    <source>
        <strain evidence="9">PF1309</strain>
    </source>
</reference>
<evidence type="ECO:0000256" key="7">
    <source>
        <dbReference type="PROSITE-ProRule" id="PRU00505"/>
    </source>
</evidence>
<dbReference type="GO" id="GO:0005667">
    <property type="term" value="C:transcription regulator complex"/>
    <property type="evidence" value="ECO:0007669"/>
    <property type="project" value="TreeGrafter"/>
</dbReference>
<evidence type="ECO:0000256" key="1">
    <source>
        <dbReference type="ARBA" id="ARBA00004123"/>
    </source>
</evidence>
<keyword evidence="4" id="KW-0238">DNA-binding</keyword>
<dbReference type="GO" id="GO:0035329">
    <property type="term" value="P:hippo signaling"/>
    <property type="evidence" value="ECO:0007669"/>
    <property type="project" value="TreeGrafter"/>
</dbReference>
<evidence type="ECO:0000256" key="4">
    <source>
        <dbReference type="ARBA" id="ARBA00023125"/>
    </source>
</evidence>
<evidence type="ECO:0000256" key="5">
    <source>
        <dbReference type="ARBA" id="ARBA00023163"/>
    </source>
</evidence>
<feature type="DNA-binding region" description="TEA" evidence="7">
    <location>
        <begin position="1"/>
        <end position="73"/>
    </location>
</feature>
<dbReference type="OrthoDB" id="10006572at2759"/>
<dbReference type="PROSITE" id="PS51088">
    <property type="entry name" value="TEA_2"/>
    <property type="match status" value="1"/>
</dbReference>
<keyword evidence="3" id="KW-0805">Transcription regulation</keyword>
<dbReference type="PANTHER" id="PTHR11834">
    <property type="entry name" value="TRANSCRIPTIONAL ENHANCER FACTOR TEF RELATED"/>
    <property type="match status" value="1"/>
</dbReference>
<dbReference type="GO" id="GO:0000978">
    <property type="term" value="F:RNA polymerase II cis-regulatory region sequence-specific DNA binding"/>
    <property type="evidence" value="ECO:0007669"/>
    <property type="project" value="TreeGrafter"/>
</dbReference>
<feature type="domain" description="TEA" evidence="8">
    <location>
        <begin position="1"/>
        <end position="73"/>
    </location>
</feature>
<dbReference type="GO" id="GO:0000981">
    <property type="term" value="F:DNA-binding transcription factor activity, RNA polymerase II-specific"/>
    <property type="evidence" value="ECO:0007669"/>
    <property type="project" value="TreeGrafter"/>
</dbReference>
<dbReference type="AlphaFoldDB" id="A0A2A2L9A5"/>
<name>A0A2A2L9A5_9BILA</name>
<dbReference type="InterPro" id="IPR038096">
    <property type="entry name" value="TEA/ATTS_sf"/>
</dbReference>
<accession>A0A2A2L9A5</accession>
<dbReference type="PRINTS" id="PR00065">
    <property type="entry name" value="TEADOMAIN"/>
</dbReference>
<dbReference type="SMART" id="SM00426">
    <property type="entry name" value="TEA"/>
    <property type="match status" value="1"/>
</dbReference>
<sequence length="338" mass="37752">MKTVGFIPKIPARSIPVCPFPLYIQLLVGRGKRGKASRNELIARYIKLRCGKTRTRKQVSSHIQVLARKKTREEQTKHKTENGLLPDTILPVTPKPRINGIQVPSSSPGHLPFDHTHLSASLSPTVAALSAVSATSLVASQLHADAVAKDHLTTQQLINKLQSTNPAILPAMCNPIWATNLQLPFQITSAVQDIKPPVMSLSCNTEFSNSRCIMSSDIELISFTAYVENAENGNRVNLVNIPGNPEDMESFKPVNYNALVGPYTYNLENSSMCEYMTKFISELKKLQFQEWMNNVLENFTVLQIVSNKDTDETLLVMCFLFEVSEDQEANYSVFRLIE</sequence>
<evidence type="ECO:0000313" key="10">
    <source>
        <dbReference type="Proteomes" id="UP000218231"/>
    </source>
</evidence>
<dbReference type="Pfam" id="PF17725">
    <property type="entry name" value="YBD"/>
    <property type="match status" value="1"/>
</dbReference>
<evidence type="ECO:0000256" key="2">
    <source>
        <dbReference type="ARBA" id="ARBA00022473"/>
    </source>
</evidence>
<dbReference type="FunFam" id="2.70.50.80:FF:000005">
    <property type="entry name" value="Transcription enhancer factor-like protein egl-44"/>
    <property type="match status" value="1"/>
</dbReference>
<evidence type="ECO:0000256" key="3">
    <source>
        <dbReference type="ARBA" id="ARBA00023015"/>
    </source>
</evidence>
<comment type="subcellular location">
    <subcellularLocation>
        <location evidence="1">Nucleus</location>
    </subcellularLocation>
</comment>
<dbReference type="GO" id="GO:0005634">
    <property type="term" value="C:nucleus"/>
    <property type="evidence" value="ECO:0007669"/>
    <property type="project" value="UniProtKB-SubCell"/>
</dbReference>
<dbReference type="GO" id="GO:0048568">
    <property type="term" value="P:embryonic organ development"/>
    <property type="evidence" value="ECO:0007669"/>
    <property type="project" value="TreeGrafter"/>
</dbReference>
<keyword evidence="6" id="KW-0539">Nucleus</keyword>
<dbReference type="STRING" id="2018661.A0A2A2L9A5"/>
<dbReference type="EMBL" id="LIAE01007029">
    <property type="protein sequence ID" value="PAV82742.1"/>
    <property type="molecule type" value="Genomic_DNA"/>
</dbReference>
<keyword evidence="5" id="KW-0804">Transcription</keyword>
<dbReference type="Gene3D" id="2.70.50.80">
    <property type="match status" value="1"/>
</dbReference>
<dbReference type="InterPro" id="IPR050937">
    <property type="entry name" value="TEC1_TEAD_TF"/>
</dbReference>
<dbReference type="InterPro" id="IPR000818">
    <property type="entry name" value="TEA/ATTS_dom"/>
</dbReference>